<keyword evidence="4" id="KW-0378">Hydrolase</keyword>
<name>A0ABR6PD82_9SPHI</name>
<dbReference type="SUPFAM" id="SSF50324">
    <property type="entry name" value="Inorganic pyrophosphatase"/>
    <property type="match status" value="1"/>
</dbReference>
<dbReference type="InterPro" id="IPR036649">
    <property type="entry name" value="Pyrophosphatase_sf"/>
</dbReference>
<sequence>MIPGTKGEDGDPLDIIVVSESGTFPGCRIDCRIIVWPPENYWKNMLQNCKTNAQLSIANNGLASSEARFK</sequence>
<dbReference type="Proteomes" id="UP000541583">
    <property type="component" value="Unassembled WGS sequence"/>
</dbReference>
<keyword evidence="7" id="KW-1185">Reference proteome</keyword>
<protein>
    <recommendedName>
        <fullName evidence="2">inorganic diphosphatase</fullName>
        <ecNumber evidence="2">3.6.1.1</ecNumber>
    </recommendedName>
</protein>
<gene>
    <name evidence="6" type="ORF">HDF23_000424</name>
</gene>
<evidence type="ECO:0000256" key="5">
    <source>
        <dbReference type="ARBA" id="ARBA00022842"/>
    </source>
</evidence>
<dbReference type="EMBL" id="JACHCB010000001">
    <property type="protein sequence ID" value="MBB6107694.1"/>
    <property type="molecule type" value="Genomic_DNA"/>
</dbReference>
<evidence type="ECO:0000256" key="1">
    <source>
        <dbReference type="ARBA" id="ARBA00001946"/>
    </source>
</evidence>
<evidence type="ECO:0000256" key="2">
    <source>
        <dbReference type="ARBA" id="ARBA00012146"/>
    </source>
</evidence>
<organism evidence="6 7">
    <name type="scientific">Mucilaginibacter lappiensis</name>
    <dbReference type="NCBI Taxonomy" id="354630"/>
    <lineage>
        <taxon>Bacteria</taxon>
        <taxon>Pseudomonadati</taxon>
        <taxon>Bacteroidota</taxon>
        <taxon>Sphingobacteriia</taxon>
        <taxon>Sphingobacteriales</taxon>
        <taxon>Sphingobacteriaceae</taxon>
        <taxon>Mucilaginibacter</taxon>
    </lineage>
</organism>
<evidence type="ECO:0000256" key="4">
    <source>
        <dbReference type="ARBA" id="ARBA00022801"/>
    </source>
</evidence>
<dbReference type="Pfam" id="PF00719">
    <property type="entry name" value="Pyrophosphatase"/>
    <property type="match status" value="1"/>
</dbReference>
<evidence type="ECO:0000256" key="3">
    <source>
        <dbReference type="ARBA" id="ARBA00022723"/>
    </source>
</evidence>
<reference evidence="6 7" key="1">
    <citation type="submission" date="2020-08" db="EMBL/GenBank/DDBJ databases">
        <title>Genomic Encyclopedia of Type Strains, Phase IV (KMG-V): Genome sequencing to study the core and pangenomes of soil and plant-associated prokaryotes.</title>
        <authorList>
            <person name="Whitman W."/>
        </authorList>
    </citation>
    <scope>NUCLEOTIDE SEQUENCE [LARGE SCALE GENOMIC DNA]</scope>
    <source>
        <strain evidence="6 7">ANJLi2</strain>
    </source>
</reference>
<proteinExistence type="predicted"/>
<comment type="cofactor">
    <cofactor evidence="1">
        <name>Mg(2+)</name>
        <dbReference type="ChEBI" id="CHEBI:18420"/>
    </cofactor>
</comment>
<accession>A0ABR6PD82</accession>
<evidence type="ECO:0000313" key="6">
    <source>
        <dbReference type="EMBL" id="MBB6107694.1"/>
    </source>
</evidence>
<dbReference type="InterPro" id="IPR008162">
    <property type="entry name" value="Pyrophosphatase"/>
</dbReference>
<dbReference type="EC" id="3.6.1.1" evidence="2"/>
<evidence type="ECO:0000313" key="7">
    <source>
        <dbReference type="Proteomes" id="UP000541583"/>
    </source>
</evidence>
<comment type="caution">
    <text evidence="6">The sequence shown here is derived from an EMBL/GenBank/DDBJ whole genome shotgun (WGS) entry which is preliminary data.</text>
</comment>
<keyword evidence="5" id="KW-0460">Magnesium</keyword>
<dbReference type="PROSITE" id="PS00387">
    <property type="entry name" value="PPASE"/>
    <property type="match status" value="1"/>
</dbReference>
<keyword evidence="3" id="KW-0479">Metal-binding</keyword>
<dbReference type="Gene3D" id="3.90.80.10">
    <property type="entry name" value="Inorganic pyrophosphatase"/>
    <property type="match status" value="1"/>
</dbReference>